<comment type="caution">
    <text evidence="2">The sequence shown here is derived from an EMBL/GenBank/DDBJ whole genome shotgun (WGS) entry which is preliminary data.</text>
</comment>
<dbReference type="AlphaFoldDB" id="A0A829X2D4"/>
<dbReference type="EMBL" id="BARJ01000002">
    <property type="protein sequence ID" value="GEM15849.1"/>
    <property type="molecule type" value="Genomic_DNA"/>
</dbReference>
<evidence type="ECO:0000256" key="1">
    <source>
        <dbReference type="SAM" id="Phobius"/>
    </source>
</evidence>
<keyword evidence="1" id="KW-1133">Transmembrane helix</keyword>
<keyword evidence="1" id="KW-0812">Transmembrane</keyword>
<proteinExistence type="predicted"/>
<name>A0A829X2D4_GLUOY</name>
<evidence type="ECO:0000313" key="2">
    <source>
        <dbReference type="EMBL" id="GEM15849.1"/>
    </source>
</evidence>
<sequence length="55" mass="5920">MVLGGLTLFGLMSALLGQHGIWLVLSWISLSTPLAVMTLCLIRAWRRPSSKGGPL</sequence>
<organism evidence="2 3">
    <name type="scientific">Gluconobacter oxydans NBRC 3293</name>
    <dbReference type="NCBI Taxonomy" id="1315969"/>
    <lineage>
        <taxon>Bacteria</taxon>
        <taxon>Pseudomonadati</taxon>
        <taxon>Pseudomonadota</taxon>
        <taxon>Alphaproteobacteria</taxon>
        <taxon>Acetobacterales</taxon>
        <taxon>Acetobacteraceae</taxon>
        <taxon>Gluconobacter</taxon>
    </lineage>
</organism>
<dbReference type="Proteomes" id="UP000484858">
    <property type="component" value="Unassembled WGS sequence"/>
</dbReference>
<feature type="transmembrane region" description="Helical" evidence="1">
    <location>
        <begin position="27"/>
        <end position="45"/>
    </location>
</feature>
<protein>
    <submittedName>
        <fullName evidence="2">Uncharacterized protein</fullName>
    </submittedName>
</protein>
<accession>A0A829X2D4</accession>
<evidence type="ECO:0000313" key="3">
    <source>
        <dbReference type="Proteomes" id="UP000484858"/>
    </source>
</evidence>
<keyword evidence="1" id="KW-0472">Membrane</keyword>
<gene>
    <name evidence="2" type="ORF">NBRC3293_0346</name>
</gene>
<reference evidence="2 3" key="1">
    <citation type="submission" date="2013-04" db="EMBL/GenBank/DDBJ databases">
        <title>Gluconobacter oxydans NBRC 3293 whole genome sequence.</title>
        <authorList>
            <person name="Matsutani M."/>
            <person name="Yakushi T."/>
            <person name="Matsushita K."/>
        </authorList>
    </citation>
    <scope>NUCLEOTIDE SEQUENCE [LARGE SCALE GENOMIC DNA]</scope>
    <source>
        <strain evidence="2 3">NBRC 3293</strain>
    </source>
</reference>